<dbReference type="Proteomes" id="UP000223596">
    <property type="component" value="Unassembled WGS sequence"/>
</dbReference>
<proteinExistence type="predicted"/>
<comment type="caution">
    <text evidence="2">The sequence shown here is derived from an EMBL/GenBank/DDBJ whole genome shotgun (WGS) entry which is preliminary data.</text>
</comment>
<accession>A0AB36TAZ3</accession>
<sequence>MHMFVEYNTVFAYVAGIILLYILGRYLVVPMKNLLKLVYNGFIGGIAILVINFVGGNFSFQIALNPLTAFIVGTLGVPGVLMITILKYLFQV</sequence>
<feature type="transmembrane region" description="Helical" evidence="1">
    <location>
        <begin position="37"/>
        <end position="55"/>
    </location>
</feature>
<dbReference type="NCBIfam" id="TIGR02862">
    <property type="entry name" value="spore_BofA"/>
    <property type="match status" value="1"/>
</dbReference>
<organism evidence="2 3">
    <name type="scientific">Acetivibrio thermocellus AD2</name>
    <dbReference type="NCBI Taxonomy" id="1138384"/>
    <lineage>
        <taxon>Bacteria</taxon>
        <taxon>Bacillati</taxon>
        <taxon>Bacillota</taxon>
        <taxon>Clostridia</taxon>
        <taxon>Eubacteriales</taxon>
        <taxon>Oscillospiraceae</taxon>
        <taxon>Acetivibrio</taxon>
    </lineage>
</organism>
<feature type="transmembrane region" description="Helical" evidence="1">
    <location>
        <begin position="67"/>
        <end position="90"/>
    </location>
</feature>
<keyword evidence="1" id="KW-1133">Transmembrane helix</keyword>
<evidence type="ECO:0000313" key="3">
    <source>
        <dbReference type="Proteomes" id="UP000223596"/>
    </source>
</evidence>
<name>A0AB36TAZ3_ACETH</name>
<feature type="transmembrane region" description="Helical" evidence="1">
    <location>
        <begin position="12"/>
        <end position="28"/>
    </location>
</feature>
<evidence type="ECO:0000313" key="2">
    <source>
        <dbReference type="EMBL" id="PFH01292.1"/>
    </source>
</evidence>
<gene>
    <name evidence="2" type="ORF">M972_1121</name>
</gene>
<dbReference type="AlphaFoldDB" id="A0AB36TAZ3"/>
<dbReference type="Pfam" id="PF07441">
    <property type="entry name" value="BofA"/>
    <property type="match status" value="1"/>
</dbReference>
<dbReference type="InterPro" id="IPR010001">
    <property type="entry name" value="BofA"/>
</dbReference>
<keyword evidence="1" id="KW-0812">Transmembrane</keyword>
<protein>
    <submittedName>
        <fullName evidence="2">Inhibitor of the pro-sigma K processing machinery</fullName>
    </submittedName>
</protein>
<keyword evidence="1" id="KW-0472">Membrane</keyword>
<dbReference type="EMBL" id="PDBW01000001">
    <property type="protein sequence ID" value="PFH01292.1"/>
    <property type="molecule type" value="Genomic_DNA"/>
</dbReference>
<evidence type="ECO:0000256" key="1">
    <source>
        <dbReference type="SAM" id="Phobius"/>
    </source>
</evidence>
<reference evidence="2 3" key="1">
    <citation type="submission" date="2017-09" db="EMBL/GenBank/DDBJ databases">
        <title>Evaluation of Pacific Biosciences Sequencing Technology to Finishing C. thermocellum Genome Sequences.</title>
        <authorList>
            <person name="Brown S."/>
        </authorList>
    </citation>
    <scope>NUCLEOTIDE SEQUENCE [LARGE SCALE GENOMIC DNA]</scope>
    <source>
        <strain evidence="2 3">AD2</strain>
    </source>
</reference>